<dbReference type="Proteomes" id="UP000078599">
    <property type="component" value="Unassembled WGS sequence"/>
</dbReference>
<dbReference type="EMBL" id="CTRI01000010">
    <property type="protein sequence ID" value="CQR31694.1"/>
    <property type="molecule type" value="Genomic_DNA"/>
</dbReference>
<comment type="caution">
    <text evidence="3">The sequence shown here is derived from an EMBL/GenBank/DDBJ whole genome shotgun (WGS) entry which is preliminary data.</text>
</comment>
<name>A0ABP1Z1U3_THIA3</name>
<keyword evidence="1" id="KW-0998">Cell outer membrane</keyword>
<organism evidence="3 4">
    <name type="scientific">Thiomonas arsenitoxydans (strain DSM 22701 / CIP 110005 / 3As)</name>
    <dbReference type="NCBI Taxonomy" id="426114"/>
    <lineage>
        <taxon>Bacteria</taxon>
        <taxon>Pseudomonadati</taxon>
        <taxon>Pseudomonadota</taxon>
        <taxon>Betaproteobacteria</taxon>
        <taxon>Burkholderiales</taxon>
        <taxon>Thiomonas</taxon>
    </lineage>
</organism>
<comment type="subcellular location">
    <subcellularLocation>
        <location evidence="1">Cell outer membrane</location>
        <topology evidence="1">Multi-pass membrane protein</topology>
    </subcellularLocation>
</comment>
<dbReference type="PROSITE" id="PS51257">
    <property type="entry name" value="PROKAR_LIPOPROTEIN"/>
    <property type="match status" value="1"/>
</dbReference>
<dbReference type="Gene3D" id="2.40.160.20">
    <property type="match status" value="1"/>
</dbReference>
<evidence type="ECO:0000313" key="4">
    <source>
        <dbReference type="Proteomes" id="UP000078599"/>
    </source>
</evidence>
<keyword evidence="1" id="KW-0472">Membrane</keyword>
<dbReference type="PIRSF" id="PIRSF029681">
    <property type="entry name" value="PagL"/>
    <property type="match status" value="1"/>
</dbReference>
<comment type="subunit">
    <text evidence="1">Homodimer.</text>
</comment>
<evidence type="ECO:0000256" key="1">
    <source>
        <dbReference type="PIRNR" id="PIRNR029681"/>
    </source>
</evidence>
<dbReference type="GO" id="GO:0050528">
    <property type="term" value="F:acyloxyacyl hydrolase activity"/>
    <property type="evidence" value="ECO:0007669"/>
    <property type="project" value="UniProtKB-EC"/>
</dbReference>
<comment type="similarity">
    <text evidence="1">Belongs to the PagL family.</text>
</comment>
<sequence length="172" mass="18725">MKRKSITTSLVAASLLACASIAHATDLSLLWGADKGYHNSTLALESAPLWSHALANSRLDLTAEASLGYAQGPSGTPGASLWHVGLTPFLHWWFAPDTAMEFGIGANVFSGTYIGSKRISTAYQFGDSLGVMHRFAQSPWLLGLRFTHYSNADIKRPNPGQDYFQLRLGYTF</sequence>
<protein>
    <recommendedName>
        <fullName evidence="1">Lipid A deacylase</fullName>
        <ecNumber evidence="1">3.1.1.77</ecNumber>
    </recommendedName>
    <alternativeName>
        <fullName evidence="1">LPS 3-O-deacylase</fullName>
    </alternativeName>
    <alternativeName>
        <fullName evidence="1">Outer membrane enzyme</fullName>
    </alternativeName>
</protein>
<dbReference type="InterPro" id="IPR018550">
    <property type="entry name" value="Lipid-A_deacylase-rel"/>
</dbReference>
<dbReference type="RefSeq" id="WP_064971660.1">
    <property type="nucleotide sequence ID" value="NZ_LN831676.1"/>
</dbReference>
<keyword evidence="4" id="KW-1185">Reference proteome</keyword>
<reference evidence="3 4" key="1">
    <citation type="submission" date="2015-03" db="EMBL/GenBank/DDBJ databases">
        <authorList>
            <person name="Regsiter A."/>
            <person name="william w."/>
        </authorList>
    </citation>
    <scope>NUCLEOTIDE SEQUENCE [LARGE SCALE GENOMIC DNA]</scope>
    <source>
        <strain evidence="3 4">CB1</strain>
    </source>
</reference>
<evidence type="ECO:0000313" key="3">
    <source>
        <dbReference type="EMBL" id="CQR31694.1"/>
    </source>
</evidence>
<comment type="catalytic activity">
    <reaction evidence="1">
        <text>a 3-(acyloxy)acyl derivative of bacterial toxin + H2O = a 3-hydroxyacyl derivative of bacterial toxin + a fatty acid + H(+)</text>
        <dbReference type="Rhea" id="RHEA:12032"/>
        <dbReference type="ChEBI" id="CHEBI:15377"/>
        <dbReference type="ChEBI" id="CHEBI:15378"/>
        <dbReference type="ChEBI" id="CHEBI:28868"/>
        <dbReference type="ChEBI" id="CHEBI:136853"/>
        <dbReference type="ChEBI" id="CHEBI:140675"/>
        <dbReference type="EC" id="3.1.1.77"/>
    </reaction>
</comment>
<keyword evidence="1 3" id="KW-0378">Hydrolase</keyword>
<feature type="signal peptide" evidence="2">
    <location>
        <begin position="1"/>
        <end position="24"/>
    </location>
</feature>
<keyword evidence="2" id="KW-0732">Signal</keyword>
<feature type="chain" id="PRO_5047203505" description="Lipid A deacylase" evidence="2">
    <location>
        <begin position="25"/>
        <end position="172"/>
    </location>
</feature>
<dbReference type="Pfam" id="PF09411">
    <property type="entry name" value="PagL"/>
    <property type="match status" value="1"/>
</dbReference>
<evidence type="ECO:0000256" key="2">
    <source>
        <dbReference type="SAM" id="SignalP"/>
    </source>
</evidence>
<accession>A0ABP1Z1U3</accession>
<comment type="function">
    <text evidence="1">Has lipid A 3-O-deacylase activity. Hydrolyzes the ester bond at the 3 position of lipid A, a bioactive component of lipopolysaccharide (LPS), thereby releasing the primary fatty acyl moiety.</text>
</comment>
<dbReference type="EC" id="3.1.1.77" evidence="1"/>
<gene>
    <name evidence="3" type="ORF">THICB1_180028</name>
</gene>
<proteinExistence type="inferred from homology"/>